<dbReference type="Proteomes" id="UP000245207">
    <property type="component" value="Unassembled WGS sequence"/>
</dbReference>
<feature type="compositionally biased region" description="Polar residues" evidence="1">
    <location>
        <begin position="9"/>
        <end position="28"/>
    </location>
</feature>
<dbReference type="AlphaFoldDB" id="A0A2U1MYG1"/>
<reference evidence="2 3" key="1">
    <citation type="journal article" date="2018" name="Mol. Plant">
        <title>The genome of Artemisia annua provides insight into the evolution of Asteraceae family and artemisinin biosynthesis.</title>
        <authorList>
            <person name="Shen Q."/>
            <person name="Zhang L."/>
            <person name="Liao Z."/>
            <person name="Wang S."/>
            <person name="Yan T."/>
            <person name="Shi P."/>
            <person name="Liu M."/>
            <person name="Fu X."/>
            <person name="Pan Q."/>
            <person name="Wang Y."/>
            <person name="Lv Z."/>
            <person name="Lu X."/>
            <person name="Zhang F."/>
            <person name="Jiang W."/>
            <person name="Ma Y."/>
            <person name="Chen M."/>
            <person name="Hao X."/>
            <person name="Li L."/>
            <person name="Tang Y."/>
            <person name="Lv G."/>
            <person name="Zhou Y."/>
            <person name="Sun X."/>
            <person name="Brodelius P.E."/>
            <person name="Rose J.K.C."/>
            <person name="Tang K."/>
        </authorList>
    </citation>
    <scope>NUCLEOTIDE SEQUENCE [LARGE SCALE GENOMIC DNA]</scope>
    <source>
        <strain evidence="3">cv. Huhao1</strain>
        <tissue evidence="2">Leaf</tissue>
    </source>
</reference>
<keyword evidence="3" id="KW-1185">Reference proteome</keyword>
<comment type="caution">
    <text evidence="2">The sequence shown here is derived from an EMBL/GenBank/DDBJ whole genome shotgun (WGS) entry which is preliminary data.</text>
</comment>
<dbReference type="EMBL" id="PKPP01004054">
    <property type="protein sequence ID" value="PWA66315.1"/>
    <property type="molecule type" value="Genomic_DNA"/>
</dbReference>
<organism evidence="2 3">
    <name type="scientific">Artemisia annua</name>
    <name type="common">Sweet wormwood</name>
    <dbReference type="NCBI Taxonomy" id="35608"/>
    <lineage>
        <taxon>Eukaryota</taxon>
        <taxon>Viridiplantae</taxon>
        <taxon>Streptophyta</taxon>
        <taxon>Embryophyta</taxon>
        <taxon>Tracheophyta</taxon>
        <taxon>Spermatophyta</taxon>
        <taxon>Magnoliopsida</taxon>
        <taxon>eudicotyledons</taxon>
        <taxon>Gunneridae</taxon>
        <taxon>Pentapetalae</taxon>
        <taxon>asterids</taxon>
        <taxon>campanulids</taxon>
        <taxon>Asterales</taxon>
        <taxon>Asteraceae</taxon>
        <taxon>Asteroideae</taxon>
        <taxon>Anthemideae</taxon>
        <taxon>Artemisiinae</taxon>
        <taxon>Artemisia</taxon>
    </lineage>
</organism>
<evidence type="ECO:0000256" key="1">
    <source>
        <dbReference type="SAM" id="MobiDB-lite"/>
    </source>
</evidence>
<protein>
    <submittedName>
        <fullName evidence="2">Uncharacterized protein</fullName>
    </submittedName>
</protein>
<gene>
    <name evidence="2" type="ORF">CTI12_AA328280</name>
</gene>
<accession>A0A2U1MYG1</accession>
<proteinExistence type="predicted"/>
<sequence>MPRIKGQFGETSKNLSNSYPQTTGSKNPNKAKMLIVNSLTEYSPEKATGSPEYSSDMNKAKILIDELTVCSVL</sequence>
<feature type="region of interest" description="Disordered" evidence="1">
    <location>
        <begin position="1"/>
        <end position="31"/>
    </location>
</feature>
<evidence type="ECO:0000313" key="3">
    <source>
        <dbReference type="Proteomes" id="UP000245207"/>
    </source>
</evidence>
<name>A0A2U1MYG1_ARTAN</name>
<evidence type="ECO:0000313" key="2">
    <source>
        <dbReference type="EMBL" id="PWA66315.1"/>
    </source>
</evidence>